<dbReference type="EMBL" id="NIBG01000005">
    <property type="protein sequence ID" value="PAB59843.1"/>
    <property type="molecule type" value="Genomic_DNA"/>
</dbReference>
<dbReference type="Pfam" id="PF02518">
    <property type="entry name" value="HATPase_c"/>
    <property type="match status" value="1"/>
</dbReference>
<dbReference type="SUPFAM" id="SSF158472">
    <property type="entry name" value="HAMP domain-like"/>
    <property type="match status" value="1"/>
</dbReference>
<dbReference type="CDD" id="cd00082">
    <property type="entry name" value="HisKA"/>
    <property type="match status" value="1"/>
</dbReference>
<comment type="catalytic activity">
    <reaction evidence="1">
        <text>ATP + protein L-histidine = ADP + protein N-phospho-L-histidine.</text>
        <dbReference type="EC" id="2.7.13.3"/>
    </reaction>
</comment>
<dbReference type="InterPro" id="IPR036097">
    <property type="entry name" value="HisK_dim/P_sf"/>
</dbReference>
<keyword evidence="9" id="KW-0547">Nucleotide-binding</keyword>
<dbReference type="SUPFAM" id="SSF55874">
    <property type="entry name" value="ATPase domain of HSP90 chaperone/DNA topoisomerase II/histidine kinase"/>
    <property type="match status" value="1"/>
</dbReference>
<feature type="transmembrane region" description="Helical" evidence="15">
    <location>
        <begin position="52"/>
        <end position="75"/>
    </location>
</feature>
<evidence type="ECO:0000256" key="11">
    <source>
        <dbReference type="ARBA" id="ARBA00022840"/>
    </source>
</evidence>
<dbReference type="FunFam" id="1.10.287.130:FF:000008">
    <property type="entry name" value="Two-component sensor histidine kinase"/>
    <property type="match status" value="1"/>
</dbReference>
<evidence type="ECO:0000256" key="8">
    <source>
        <dbReference type="ARBA" id="ARBA00022692"/>
    </source>
</evidence>
<dbReference type="InterPro" id="IPR003594">
    <property type="entry name" value="HATPase_dom"/>
</dbReference>
<dbReference type="Pfam" id="PF00512">
    <property type="entry name" value="HisKA"/>
    <property type="match status" value="1"/>
</dbReference>
<evidence type="ECO:0000259" key="16">
    <source>
        <dbReference type="PROSITE" id="PS50109"/>
    </source>
</evidence>
<accession>A0A267MM10</accession>
<keyword evidence="11" id="KW-0067">ATP-binding</keyword>
<protein>
    <recommendedName>
        <fullName evidence="4">histidine kinase</fullName>
        <ecNumber evidence="4">2.7.13.3</ecNumber>
    </recommendedName>
</protein>
<dbReference type="OrthoDB" id="9792991at2"/>
<dbReference type="InterPro" id="IPR036890">
    <property type="entry name" value="HATPase_C_sf"/>
</dbReference>
<feature type="domain" description="Histidine kinase" evidence="16">
    <location>
        <begin position="144"/>
        <end position="357"/>
    </location>
</feature>
<keyword evidence="19" id="KW-1185">Reference proteome</keyword>
<dbReference type="SMART" id="SM00387">
    <property type="entry name" value="HATPase_c"/>
    <property type="match status" value="1"/>
</dbReference>
<feature type="domain" description="HAMP" evidence="17">
    <location>
        <begin position="77"/>
        <end position="129"/>
    </location>
</feature>
<keyword evidence="7" id="KW-0808">Transferase</keyword>
<dbReference type="Gene3D" id="6.10.340.10">
    <property type="match status" value="1"/>
</dbReference>
<dbReference type="GO" id="GO:0005524">
    <property type="term" value="F:ATP binding"/>
    <property type="evidence" value="ECO:0007669"/>
    <property type="project" value="UniProtKB-KW"/>
</dbReference>
<keyword evidence="6" id="KW-0597">Phosphoprotein</keyword>
<dbReference type="Proteomes" id="UP000216024">
    <property type="component" value="Unassembled WGS sequence"/>
</dbReference>
<comment type="caution">
    <text evidence="18">The sequence shown here is derived from an EMBL/GenBank/DDBJ whole genome shotgun (WGS) entry which is preliminary data.</text>
</comment>
<evidence type="ECO:0000256" key="12">
    <source>
        <dbReference type="ARBA" id="ARBA00022989"/>
    </source>
</evidence>
<comment type="subcellular location">
    <subcellularLocation>
        <location evidence="3">Cell membrane</location>
    </subcellularLocation>
    <subcellularLocation>
        <location evidence="2">Membrane</location>
        <topology evidence="2">Multi-pass membrane protein</topology>
    </subcellularLocation>
</comment>
<evidence type="ECO:0000259" key="17">
    <source>
        <dbReference type="PROSITE" id="PS50885"/>
    </source>
</evidence>
<keyword evidence="12 15" id="KW-1133">Transmembrane helix</keyword>
<dbReference type="InterPro" id="IPR050398">
    <property type="entry name" value="HssS/ArlS-like"/>
</dbReference>
<evidence type="ECO:0000256" key="2">
    <source>
        <dbReference type="ARBA" id="ARBA00004141"/>
    </source>
</evidence>
<dbReference type="Pfam" id="PF00672">
    <property type="entry name" value="HAMP"/>
    <property type="match status" value="1"/>
</dbReference>
<keyword evidence="10" id="KW-0418">Kinase</keyword>
<dbReference type="SMART" id="SM00388">
    <property type="entry name" value="HisKA"/>
    <property type="match status" value="1"/>
</dbReference>
<keyword evidence="13" id="KW-0902">Two-component regulatory system</keyword>
<keyword evidence="5" id="KW-1003">Cell membrane</keyword>
<evidence type="ECO:0000256" key="7">
    <source>
        <dbReference type="ARBA" id="ARBA00022679"/>
    </source>
</evidence>
<dbReference type="EC" id="2.7.13.3" evidence="4"/>
<dbReference type="InterPro" id="IPR003661">
    <property type="entry name" value="HisK_dim/P_dom"/>
</dbReference>
<dbReference type="Gene3D" id="1.10.287.130">
    <property type="match status" value="1"/>
</dbReference>
<evidence type="ECO:0000256" key="10">
    <source>
        <dbReference type="ARBA" id="ARBA00022777"/>
    </source>
</evidence>
<name>A0A267MM10_9FIRM</name>
<evidence type="ECO:0000256" key="1">
    <source>
        <dbReference type="ARBA" id="ARBA00000085"/>
    </source>
</evidence>
<dbReference type="AlphaFoldDB" id="A0A267MM10"/>
<dbReference type="FunFam" id="3.30.565.10:FF:000013">
    <property type="entry name" value="Two-component sensor histidine kinase"/>
    <property type="match status" value="1"/>
</dbReference>
<organism evidence="18 19">
    <name type="scientific">Anaeromicrobium sediminis</name>
    <dbReference type="NCBI Taxonomy" id="1478221"/>
    <lineage>
        <taxon>Bacteria</taxon>
        <taxon>Bacillati</taxon>
        <taxon>Bacillota</taxon>
        <taxon>Clostridia</taxon>
        <taxon>Peptostreptococcales</taxon>
        <taxon>Thermotaleaceae</taxon>
        <taxon>Anaeromicrobium</taxon>
    </lineage>
</organism>
<feature type="transmembrane region" description="Helical" evidence="15">
    <location>
        <begin position="12"/>
        <end position="32"/>
    </location>
</feature>
<dbReference type="GO" id="GO:0000155">
    <property type="term" value="F:phosphorelay sensor kinase activity"/>
    <property type="evidence" value="ECO:0007669"/>
    <property type="project" value="InterPro"/>
</dbReference>
<dbReference type="PROSITE" id="PS50109">
    <property type="entry name" value="HIS_KIN"/>
    <property type="match status" value="1"/>
</dbReference>
<sequence>MKRFISSKISIQILLVVMFSFVTTMALVFKLLGGLLRGYILHYHSEHVDAVLVTIFHIIITMAGMITFIGIFYFMTNKKIKYIKHISEKVKEIATGNIGYTIEVKGNDEIAELCNSINTMSLELKEKFDQERENEKIKNDLITNVSHDLRTPLTSIIGYLELIKDHKFQDEKSMDEYSISAYNTSIKMKKLINQLFEYTKLCSIDFQLNKESVDLSLLINQIVGEYTPIFEKNELRIEEKTEDTELIVNIDIDQFMRVLDNLLSNALKYAHKYSTVVVEAYKLENKVKIIVKNKGDYIPEDEINKIFDRLYRIDKSRQDSLESSGIGLSIAKRIIDLHGGTIWANCENDNIWINILI</sequence>
<dbReference type="CDD" id="cd06225">
    <property type="entry name" value="HAMP"/>
    <property type="match status" value="1"/>
</dbReference>
<keyword evidence="14 15" id="KW-0472">Membrane</keyword>
<dbReference type="SUPFAM" id="SSF47384">
    <property type="entry name" value="Homodimeric domain of signal transducing histidine kinase"/>
    <property type="match status" value="1"/>
</dbReference>
<dbReference type="PROSITE" id="PS50885">
    <property type="entry name" value="HAMP"/>
    <property type="match status" value="1"/>
</dbReference>
<dbReference type="CDD" id="cd00075">
    <property type="entry name" value="HATPase"/>
    <property type="match status" value="1"/>
</dbReference>
<dbReference type="InterPro" id="IPR003660">
    <property type="entry name" value="HAMP_dom"/>
</dbReference>
<proteinExistence type="predicted"/>
<reference evidence="18 19" key="1">
    <citation type="submission" date="2017-06" db="EMBL/GenBank/DDBJ databases">
        <title>Draft genome sequence of anaerobic fermentative bacterium Anaeromicrobium sediminis DY2726D isolated from West Pacific Ocean sediments.</title>
        <authorList>
            <person name="Zeng X."/>
        </authorList>
    </citation>
    <scope>NUCLEOTIDE SEQUENCE [LARGE SCALE GENOMIC DNA]</scope>
    <source>
        <strain evidence="18 19">DY2726D</strain>
    </source>
</reference>
<dbReference type="RefSeq" id="WP_095132665.1">
    <property type="nucleotide sequence ID" value="NZ_NIBG01000005.1"/>
</dbReference>
<evidence type="ECO:0000256" key="15">
    <source>
        <dbReference type="SAM" id="Phobius"/>
    </source>
</evidence>
<evidence type="ECO:0000256" key="14">
    <source>
        <dbReference type="ARBA" id="ARBA00023136"/>
    </source>
</evidence>
<evidence type="ECO:0000256" key="4">
    <source>
        <dbReference type="ARBA" id="ARBA00012438"/>
    </source>
</evidence>
<gene>
    <name evidence="18" type="ORF">CCE28_07765</name>
</gene>
<dbReference type="Gene3D" id="3.30.565.10">
    <property type="entry name" value="Histidine kinase-like ATPase, C-terminal domain"/>
    <property type="match status" value="1"/>
</dbReference>
<keyword evidence="8 15" id="KW-0812">Transmembrane</keyword>
<dbReference type="PRINTS" id="PR00344">
    <property type="entry name" value="BCTRLSENSOR"/>
</dbReference>
<dbReference type="InterPro" id="IPR004358">
    <property type="entry name" value="Sig_transdc_His_kin-like_C"/>
</dbReference>
<evidence type="ECO:0000256" key="9">
    <source>
        <dbReference type="ARBA" id="ARBA00022741"/>
    </source>
</evidence>
<evidence type="ECO:0000256" key="6">
    <source>
        <dbReference type="ARBA" id="ARBA00022553"/>
    </source>
</evidence>
<dbReference type="GO" id="GO:0005886">
    <property type="term" value="C:plasma membrane"/>
    <property type="evidence" value="ECO:0007669"/>
    <property type="project" value="UniProtKB-SubCell"/>
</dbReference>
<dbReference type="PANTHER" id="PTHR45528">
    <property type="entry name" value="SENSOR HISTIDINE KINASE CPXA"/>
    <property type="match status" value="1"/>
</dbReference>
<evidence type="ECO:0000256" key="5">
    <source>
        <dbReference type="ARBA" id="ARBA00022475"/>
    </source>
</evidence>
<evidence type="ECO:0000313" key="18">
    <source>
        <dbReference type="EMBL" id="PAB59843.1"/>
    </source>
</evidence>
<evidence type="ECO:0000256" key="3">
    <source>
        <dbReference type="ARBA" id="ARBA00004236"/>
    </source>
</evidence>
<dbReference type="InterPro" id="IPR005467">
    <property type="entry name" value="His_kinase_dom"/>
</dbReference>
<dbReference type="PANTHER" id="PTHR45528:SF8">
    <property type="entry name" value="HISTIDINE KINASE"/>
    <property type="match status" value="1"/>
</dbReference>
<evidence type="ECO:0000313" key="19">
    <source>
        <dbReference type="Proteomes" id="UP000216024"/>
    </source>
</evidence>
<dbReference type="SMART" id="SM00304">
    <property type="entry name" value="HAMP"/>
    <property type="match status" value="1"/>
</dbReference>
<evidence type="ECO:0000256" key="13">
    <source>
        <dbReference type="ARBA" id="ARBA00023012"/>
    </source>
</evidence>